<reference evidence="4" key="1">
    <citation type="journal article" date="2013" name="BMC Microbiol.">
        <title>Taxonomy and evolution of bacteriochlorophyll a-containing members of the OM60/NOR5 clade of marine gammaproteobacteria: description of Luminiphilus syltensis gen. nov., sp. nov., reclassification of Haliea rubra as Pseudohaliea rubra gen. nov., comb. nov., and emendation of Chromatocurvus halotolerans.</title>
        <authorList>
            <person name="Spring S."/>
            <person name="Riedel T."/>
            <person name="Sproer C."/>
            <person name="Yan S."/>
            <person name="Harder J."/>
            <person name="Fuchs B.M."/>
        </authorList>
    </citation>
    <scope>NUCLEOTIDE SEQUENCE [LARGE SCALE GENOMIC DNA]</scope>
    <source>
        <strain evidence="4">NOR51-B</strain>
    </source>
</reference>
<protein>
    <submittedName>
        <fullName evidence="3">Glycosyl transferase, group 1 family</fullName>
    </submittedName>
</protein>
<evidence type="ECO:0000259" key="1">
    <source>
        <dbReference type="Pfam" id="PF00534"/>
    </source>
</evidence>
<dbReference type="GO" id="GO:0016757">
    <property type="term" value="F:glycosyltransferase activity"/>
    <property type="evidence" value="ECO:0007669"/>
    <property type="project" value="InterPro"/>
</dbReference>
<evidence type="ECO:0000313" key="3">
    <source>
        <dbReference type="EMBL" id="EED34669.1"/>
    </source>
</evidence>
<dbReference type="Proteomes" id="UP000004699">
    <property type="component" value="Unassembled WGS sequence"/>
</dbReference>
<proteinExistence type="predicted"/>
<dbReference type="HOGENOM" id="CLU_009583_0_4_6"/>
<sequence>METGRFLYGGALQVSYLINRLQREGISNTLVCPPGSAIADAITPPAITVEVALAGDLDIGFVGRLRRVIKTTKPDLVHLHSRRGADVLGGIAAALEGTPCVLSRRVDNPESRWVIPIKYRLYDHVITISEEIRRVLLDGGLSGKQITCVRSAIDSDAWNLAPERGWFLTEFNLPEDARVFAIAAQLIERKGHRHLLKALPSLLERWPELHILVLGQGPLYGELVEIATKKPFLGKVHVIGFRQDIKRILPNLFAVVHPADAEGLGVALLQASSAGLPIVATRAGGIPEVVVDGETGYLCPPGDTTAIADAMNSLLSNPDTARRMGEAGKRRMQDEFSVDVMARGNLAVYRQVLEAAGQG</sequence>
<dbReference type="eggNOG" id="COG0438">
    <property type="taxonomic scope" value="Bacteria"/>
</dbReference>
<dbReference type="Pfam" id="PF13439">
    <property type="entry name" value="Glyco_transf_4"/>
    <property type="match status" value="1"/>
</dbReference>
<dbReference type="EMBL" id="DS999411">
    <property type="protein sequence ID" value="EED34669.1"/>
    <property type="molecule type" value="Genomic_DNA"/>
</dbReference>
<dbReference type="Gene3D" id="3.40.50.2000">
    <property type="entry name" value="Glycogen Phosphorylase B"/>
    <property type="match status" value="2"/>
</dbReference>
<dbReference type="SUPFAM" id="SSF53756">
    <property type="entry name" value="UDP-Glycosyltransferase/glycogen phosphorylase"/>
    <property type="match status" value="1"/>
</dbReference>
<accession>B8KRJ1</accession>
<dbReference type="InterPro" id="IPR050194">
    <property type="entry name" value="Glycosyltransferase_grp1"/>
</dbReference>
<dbReference type="InterPro" id="IPR001296">
    <property type="entry name" value="Glyco_trans_1"/>
</dbReference>
<feature type="domain" description="Glycosyl transferase family 1" evidence="1">
    <location>
        <begin position="171"/>
        <end position="331"/>
    </location>
</feature>
<evidence type="ECO:0000259" key="2">
    <source>
        <dbReference type="Pfam" id="PF13439"/>
    </source>
</evidence>
<dbReference type="PANTHER" id="PTHR45947:SF3">
    <property type="entry name" value="SULFOQUINOVOSYL TRANSFERASE SQD2"/>
    <property type="match status" value="1"/>
</dbReference>
<keyword evidence="3" id="KW-0808">Transferase</keyword>
<dbReference type="InterPro" id="IPR028098">
    <property type="entry name" value="Glyco_trans_4-like_N"/>
</dbReference>
<gene>
    <name evidence="3" type="ORF">NOR51B_607</name>
</gene>
<dbReference type="STRING" id="565045.NOR51B_607"/>
<evidence type="ECO:0000313" key="4">
    <source>
        <dbReference type="Proteomes" id="UP000004699"/>
    </source>
</evidence>
<feature type="domain" description="Glycosyltransferase subfamily 4-like N-terminal" evidence="2">
    <location>
        <begin position="9"/>
        <end position="156"/>
    </location>
</feature>
<organism evidence="3 4">
    <name type="scientific">Luminiphilus syltensis NOR5-1B</name>
    <dbReference type="NCBI Taxonomy" id="565045"/>
    <lineage>
        <taxon>Bacteria</taxon>
        <taxon>Pseudomonadati</taxon>
        <taxon>Pseudomonadota</taxon>
        <taxon>Gammaproteobacteria</taxon>
        <taxon>Cellvibrionales</taxon>
        <taxon>Halieaceae</taxon>
        <taxon>Luminiphilus</taxon>
    </lineage>
</organism>
<dbReference type="AlphaFoldDB" id="B8KRJ1"/>
<dbReference type="PANTHER" id="PTHR45947">
    <property type="entry name" value="SULFOQUINOVOSYL TRANSFERASE SQD2"/>
    <property type="match status" value="1"/>
</dbReference>
<keyword evidence="4" id="KW-1185">Reference proteome</keyword>
<name>B8KRJ1_9GAMM</name>
<dbReference type="CDD" id="cd03801">
    <property type="entry name" value="GT4_PimA-like"/>
    <property type="match status" value="1"/>
</dbReference>
<dbReference type="Pfam" id="PF00534">
    <property type="entry name" value="Glycos_transf_1"/>
    <property type="match status" value="1"/>
</dbReference>